<sequence length="83" mass="9623">MRHKVKVAKVLGIELVEAEEGDYYNFEVEIRTEGNVRQVLSIPHNEADWLRVLIIGEVDSMPQDVRKRSFFGSILRNRRKVAA</sequence>
<name>A0A2H5BM27_9CAUD</name>
<organism evidence="1 2">
    <name type="scientific">Streptomyces phage Rowa</name>
    <dbReference type="NCBI Taxonomy" id="2059883"/>
    <lineage>
        <taxon>Viruses</taxon>
        <taxon>Duplodnaviria</taxon>
        <taxon>Heunggongvirae</taxon>
        <taxon>Uroviricota</taxon>
        <taxon>Caudoviricetes</taxon>
        <taxon>Rowavirus</taxon>
        <taxon>Rowavirus rowa</taxon>
    </lineage>
</organism>
<dbReference type="Proteomes" id="UP000240214">
    <property type="component" value="Segment"/>
</dbReference>
<proteinExistence type="predicted"/>
<protein>
    <submittedName>
        <fullName evidence="1">Uncharacterized protein</fullName>
    </submittedName>
</protein>
<evidence type="ECO:0000313" key="1">
    <source>
        <dbReference type="EMBL" id="AUG87315.1"/>
    </source>
</evidence>
<evidence type="ECO:0000313" key="2">
    <source>
        <dbReference type="Proteomes" id="UP000240214"/>
    </source>
</evidence>
<accession>A0A2H5BM27</accession>
<dbReference type="EMBL" id="MG593803">
    <property type="protein sequence ID" value="AUG87315.1"/>
    <property type="molecule type" value="Genomic_DNA"/>
</dbReference>
<keyword evidence="2" id="KW-1185">Reference proteome</keyword>
<gene>
    <name evidence="1" type="ORF">SEA_ROWA_51</name>
</gene>
<reference evidence="2" key="1">
    <citation type="submission" date="2017-11" db="EMBL/GenBank/DDBJ databases">
        <authorList>
            <person name="Han C.G."/>
        </authorList>
    </citation>
    <scope>NUCLEOTIDE SEQUENCE [LARGE SCALE GENOMIC DNA]</scope>
</reference>